<gene>
    <name evidence="19" type="primary">cobS</name>
    <name evidence="20" type="ORF">AKJ49_01270</name>
</gene>
<dbReference type="InterPro" id="IPR003805">
    <property type="entry name" value="CobS"/>
</dbReference>
<evidence type="ECO:0000256" key="12">
    <source>
        <dbReference type="ARBA" id="ARBA00022989"/>
    </source>
</evidence>
<dbReference type="HAMAP" id="MF_00719">
    <property type="entry name" value="CobS"/>
    <property type="match status" value="1"/>
</dbReference>
<evidence type="ECO:0000256" key="8">
    <source>
        <dbReference type="ARBA" id="ARBA00022573"/>
    </source>
</evidence>
<evidence type="ECO:0000256" key="17">
    <source>
        <dbReference type="ARBA" id="ARBA00048623"/>
    </source>
</evidence>
<evidence type="ECO:0000256" key="5">
    <source>
        <dbReference type="ARBA" id="ARBA00013200"/>
    </source>
</evidence>
<evidence type="ECO:0000256" key="11">
    <source>
        <dbReference type="ARBA" id="ARBA00022842"/>
    </source>
</evidence>
<dbReference type="EC" id="2.7.8.26" evidence="5 19"/>
<proteinExistence type="inferred from homology"/>
<feature type="transmembrane region" description="Helical" evidence="19">
    <location>
        <begin position="30"/>
        <end position="56"/>
    </location>
</feature>
<dbReference type="UniPathway" id="UPA00148">
    <property type="reaction ID" value="UER00238"/>
</dbReference>
<keyword evidence="12 19" id="KW-1133">Transmembrane helix</keyword>
<keyword evidence="13 19" id="KW-0472">Membrane</keyword>
<evidence type="ECO:0000256" key="1">
    <source>
        <dbReference type="ARBA" id="ARBA00001946"/>
    </source>
</evidence>
<keyword evidence="9 19" id="KW-0808">Transferase</keyword>
<comment type="subcellular location">
    <subcellularLocation>
        <location evidence="2 19">Cell membrane</location>
        <topology evidence="2 19">Multi-pass membrane protein</topology>
    </subcellularLocation>
</comment>
<evidence type="ECO:0000256" key="2">
    <source>
        <dbReference type="ARBA" id="ARBA00004651"/>
    </source>
</evidence>
<protein>
    <recommendedName>
        <fullName evidence="6 19">Adenosylcobinamide-GDP ribazoletransferase</fullName>
        <ecNumber evidence="5 19">2.7.8.26</ecNumber>
    </recommendedName>
    <alternativeName>
        <fullName evidence="16 19">Cobalamin synthase</fullName>
    </alternativeName>
    <alternativeName>
        <fullName evidence="15 19">Cobalamin-5'-phosphate synthase</fullName>
    </alternativeName>
</protein>
<accession>A0A133VFJ3</accession>
<dbReference type="PANTHER" id="PTHR34148">
    <property type="entry name" value="ADENOSYLCOBINAMIDE-GDP RIBAZOLETRANSFERASE"/>
    <property type="match status" value="1"/>
</dbReference>
<evidence type="ECO:0000256" key="13">
    <source>
        <dbReference type="ARBA" id="ARBA00023136"/>
    </source>
</evidence>
<dbReference type="GO" id="GO:0009236">
    <property type="term" value="P:cobalamin biosynthetic process"/>
    <property type="evidence" value="ECO:0007669"/>
    <property type="project" value="UniProtKB-UniRule"/>
</dbReference>
<evidence type="ECO:0000313" key="20">
    <source>
        <dbReference type="EMBL" id="KXB05218.1"/>
    </source>
</evidence>
<evidence type="ECO:0000256" key="19">
    <source>
        <dbReference type="HAMAP-Rule" id="MF_00719"/>
    </source>
</evidence>
<keyword evidence="7 19" id="KW-1003">Cell membrane</keyword>
<dbReference type="NCBIfam" id="TIGR00317">
    <property type="entry name" value="cobS"/>
    <property type="match status" value="1"/>
</dbReference>
<organism evidence="20 21">
    <name type="scientific">candidate division MSBL1 archaeon SCGC-AAA382A03</name>
    <dbReference type="NCBI Taxonomy" id="1698278"/>
    <lineage>
        <taxon>Archaea</taxon>
        <taxon>Methanobacteriati</taxon>
        <taxon>Methanobacteriota</taxon>
        <taxon>candidate division MSBL1</taxon>
    </lineage>
</organism>
<evidence type="ECO:0000256" key="15">
    <source>
        <dbReference type="ARBA" id="ARBA00032605"/>
    </source>
</evidence>
<comment type="pathway">
    <text evidence="3 19">Cofactor biosynthesis; adenosylcobalamin biosynthesis; adenosylcobalamin from cob(II)yrinate a,c-diamide: step 7/7.</text>
</comment>
<comment type="function">
    <text evidence="14 19">Joins adenosylcobinamide-GDP and alpha-ribazole to generate adenosylcobalamin (Ado-cobalamin). Also synthesizes adenosylcobalamin 5'-phosphate from adenosylcobinamide-GDP and alpha-ribazole 5'-phosphate.</text>
</comment>
<feature type="transmembrane region" description="Helical" evidence="19">
    <location>
        <begin position="132"/>
        <end position="151"/>
    </location>
</feature>
<evidence type="ECO:0000256" key="4">
    <source>
        <dbReference type="ARBA" id="ARBA00010561"/>
    </source>
</evidence>
<keyword evidence="10 19" id="KW-0812">Transmembrane</keyword>
<comment type="cofactor">
    <cofactor evidence="1 19">
        <name>Mg(2+)</name>
        <dbReference type="ChEBI" id="CHEBI:18420"/>
    </cofactor>
</comment>
<comment type="catalytic activity">
    <reaction evidence="17 19">
        <text>alpha-ribazole + adenosylcob(III)inamide-GDP = adenosylcob(III)alamin + GMP + H(+)</text>
        <dbReference type="Rhea" id="RHEA:16049"/>
        <dbReference type="ChEBI" id="CHEBI:10329"/>
        <dbReference type="ChEBI" id="CHEBI:15378"/>
        <dbReference type="ChEBI" id="CHEBI:18408"/>
        <dbReference type="ChEBI" id="CHEBI:58115"/>
        <dbReference type="ChEBI" id="CHEBI:60487"/>
        <dbReference type="EC" id="2.7.8.26"/>
    </reaction>
</comment>
<keyword evidence="21" id="KW-1185">Reference proteome</keyword>
<evidence type="ECO:0000256" key="7">
    <source>
        <dbReference type="ARBA" id="ARBA00022475"/>
    </source>
</evidence>
<evidence type="ECO:0000256" key="3">
    <source>
        <dbReference type="ARBA" id="ARBA00004663"/>
    </source>
</evidence>
<keyword evidence="11 19" id="KW-0460">Magnesium</keyword>
<comment type="catalytic activity">
    <reaction evidence="18 19">
        <text>alpha-ribazole 5'-phosphate + adenosylcob(III)inamide-GDP = adenosylcob(III)alamin 5'-phosphate + GMP + H(+)</text>
        <dbReference type="Rhea" id="RHEA:23560"/>
        <dbReference type="ChEBI" id="CHEBI:15378"/>
        <dbReference type="ChEBI" id="CHEBI:57918"/>
        <dbReference type="ChEBI" id="CHEBI:58115"/>
        <dbReference type="ChEBI" id="CHEBI:60487"/>
        <dbReference type="ChEBI" id="CHEBI:60493"/>
        <dbReference type="EC" id="2.7.8.26"/>
    </reaction>
</comment>
<feature type="transmembrane region" description="Helical" evidence="19">
    <location>
        <begin position="106"/>
        <end position="126"/>
    </location>
</feature>
<evidence type="ECO:0000256" key="10">
    <source>
        <dbReference type="ARBA" id="ARBA00022692"/>
    </source>
</evidence>
<evidence type="ECO:0000256" key="18">
    <source>
        <dbReference type="ARBA" id="ARBA00049504"/>
    </source>
</evidence>
<name>A0A133VFJ3_9EURY</name>
<evidence type="ECO:0000256" key="6">
    <source>
        <dbReference type="ARBA" id="ARBA00015850"/>
    </source>
</evidence>
<sequence>MNPFEGLREIVSFLSIIPAGKNSLDSAPDYLFFFPVVGFLIGLIAGLGSLVFFYFLPNLVAGSLTLAVSLILTGLHHTDGLLDFGDGLMSFGSFSDKIEAMRDKNLGVGGSMMGFLVVLVTIFTISNLAGKIFLSIILCEGFAKFAMVLAARMGKSASSGSNTPFIESMKGTKGDIQLNIALITVLIPALVLFKIIGLLTLVGVIIATVVIVLISNRSFNGLTGDVFGAINEFTRMTGLIILLSLL</sequence>
<dbReference type="EMBL" id="LHYC01000028">
    <property type="protein sequence ID" value="KXB05218.1"/>
    <property type="molecule type" value="Genomic_DNA"/>
</dbReference>
<dbReference type="GO" id="GO:0008818">
    <property type="term" value="F:cobalamin 5'-phosphate synthase activity"/>
    <property type="evidence" value="ECO:0007669"/>
    <property type="project" value="UniProtKB-UniRule"/>
</dbReference>
<dbReference type="AlphaFoldDB" id="A0A133VFJ3"/>
<dbReference type="Pfam" id="PF02654">
    <property type="entry name" value="CobS"/>
    <property type="match status" value="1"/>
</dbReference>
<dbReference type="Proteomes" id="UP000070549">
    <property type="component" value="Unassembled WGS sequence"/>
</dbReference>
<evidence type="ECO:0000256" key="16">
    <source>
        <dbReference type="ARBA" id="ARBA00032853"/>
    </source>
</evidence>
<dbReference type="GO" id="GO:0005886">
    <property type="term" value="C:plasma membrane"/>
    <property type="evidence" value="ECO:0007669"/>
    <property type="project" value="UniProtKB-SubCell"/>
</dbReference>
<evidence type="ECO:0000256" key="14">
    <source>
        <dbReference type="ARBA" id="ARBA00025228"/>
    </source>
</evidence>
<comment type="similarity">
    <text evidence="4 19">Belongs to the CobS family.</text>
</comment>
<dbReference type="PANTHER" id="PTHR34148:SF1">
    <property type="entry name" value="ADENOSYLCOBINAMIDE-GDP RIBAZOLETRANSFERASE"/>
    <property type="match status" value="1"/>
</dbReference>
<keyword evidence="8 19" id="KW-0169">Cobalamin biosynthesis</keyword>
<evidence type="ECO:0000256" key="9">
    <source>
        <dbReference type="ARBA" id="ARBA00022679"/>
    </source>
</evidence>
<reference evidence="20 21" key="1">
    <citation type="journal article" date="2016" name="Sci. Rep.">
        <title>Metabolic traits of an uncultured archaeal lineage -MSBL1- from brine pools of the Red Sea.</title>
        <authorList>
            <person name="Mwirichia R."/>
            <person name="Alam I."/>
            <person name="Rashid M."/>
            <person name="Vinu M."/>
            <person name="Ba-Alawi W."/>
            <person name="Anthony Kamau A."/>
            <person name="Kamanda Ngugi D."/>
            <person name="Goker M."/>
            <person name="Klenk H.P."/>
            <person name="Bajic V."/>
            <person name="Stingl U."/>
        </authorList>
    </citation>
    <scope>NUCLEOTIDE SEQUENCE [LARGE SCALE GENOMIC DNA]</scope>
    <source>
        <strain evidence="20">SCGC-AAA382A03</strain>
    </source>
</reference>
<dbReference type="GO" id="GO:0051073">
    <property type="term" value="F:adenosylcobinamide-GDP ribazoletransferase activity"/>
    <property type="evidence" value="ECO:0007669"/>
    <property type="project" value="UniProtKB-UniRule"/>
</dbReference>
<evidence type="ECO:0000313" key="21">
    <source>
        <dbReference type="Proteomes" id="UP000070549"/>
    </source>
</evidence>
<feature type="transmembrane region" description="Helical" evidence="19">
    <location>
        <begin position="181"/>
        <end position="214"/>
    </location>
</feature>
<comment type="caution">
    <text evidence="20">The sequence shown here is derived from an EMBL/GenBank/DDBJ whole genome shotgun (WGS) entry which is preliminary data.</text>
</comment>